<evidence type="ECO:0000256" key="1">
    <source>
        <dbReference type="SAM" id="MobiDB-lite"/>
    </source>
</evidence>
<comment type="caution">
    <text evidence="3">The sequence shown here is derived from an EMBL/GenBank/DDBJ whole genome shotgun (WGS) entry which is preliminary data.</text>
</comment>
<evidence type="ECO:0000256" key="2">
    <source>
        <dbReference type="SAM" id="Phobius"/>
    </source>
</evidence>
<reference evidence="3" key="1">
    <citation type="submission" date="2021-06" db="EMBL/GenBank/DDBJ databases">
        <authorList>
            <person name="Criscuolo A."/>
        </authorList>
    </citation>
    <scope>NUCLEOTIDE SEQUENCE</scope>
    <source>
        <strain evidence="3">CIP111600</strain>
    </source>
</reference>
<gene>
    <name evidence="3" type="ORF">PAESOLCIP111_02085</name>
</gene>
<feature type="transmembrane region" description="Helical" evidence="2">
    <location>
        <begin position="123"/>
        <end position="142"/>
    </location>
</feature>
<keyword evidence="2" id="KW-0812">Transmembrane</keyword>
<keyword evidence="2" id="KW-0472">Membrane</keyword>
<protein>
    <submittedName>
        <fullName evidence="3">Uncharacterized protein</fullName>
    </submittedName>
</protein>
<dbReference type="Proteomes" id="UP000693672">
    <property type="component" value="Unassembled WGS sequence"/>
</dbReference>
<feature type="compositionally biased region" description="Basic and acidic residues" evidence="1">
    <location>
        <begin position="1"/>
        <end position="14"/>
    </location>
</feature>
<evidence type="ECO:0000313" key="4">
    <source>
        <dbReference type="Proteomes" id="UP000693672"/>
    </source>
</evidence>
<keyword evidence="4" id="KW-1185">Reference proteome</keyword>
<evidence type="ECO:0000313" key="3">
    <source>
        <dbReference type="EMBL" id="CAG7618127.1"/>
    </source>
</evidence>
<feature type="region of interest" description="Disordered" evidence="1">
    <location>
        <begin position="1"/>
        <end position="35"/>
    </location>
</feature>
<keyword evidence="2" id="KW-1133">Transmembrane helix</keyword>
<proteinExistence type="predicted"/>
<feature type="transmembrane region" description="Helical" evidence="2">
    <location>
        <begin position="96"/>
        <end position="114"/>
    </location>
</feature>
<feature type="transmembrane region" description="Helical" evidence="2">
    <location>
        <begin position="43"/>
        <end position="63"/>
    </location>
</feature>
<organism evidence="3 4">
    <name type="scientific">Paenibacillus solanacearum</name>
    <dbReference type="NCBI Taxonomy" id="2048548"/>
    <lineage>
        <taxon>Bacteria</taxon>
        <taxon>Bacillati</taxon>
        <taxon>Bacillota</taxon>
        <taxon>Bacilli</taxon>
        <taxon>Bacillales</taxon>
        <taxon>Paenibacillaceae</taxon>
        <taxon>Paenibacillus</taxon>
    </lineage>
</organism>
<dbReference type="AlphaFoldDB" id="A0A916K1M9"/>
<dbReference type="RefSeq" id="WP_246627383.1">
    <property type="nucleotide sequence ID" value="NZ_CAJVAS010000007.1"/>
</dbReference>
<sequence>MKLWERNRRSRPAEPEAAGAAGEAGGLRRSRDHRGRLRRSGEAVAALLSLVFAMAALTGAHWWSAADPGRANMTLLRFSSWLPNGLRIGPYGGKELIALVVWLGSWALMVLLFGRRRVALKPWAYVFAACVFILLLLLWPPVYHRIYGWPA</sequence>
<dbReference type="EMBL" id="CAJVAS010000007">
    <property type="protein sequence ID" value="CAG7618127.1"/>
    <property type="molecule type" value="Genomic_DNA"/>
</dbReference>
<name>A0A916K1M9_9BACL</name>
<accession>A0A916K1M9</accession>